<keyword evidence="3" id="KW-1185">Reference proteome</keyword>
<comment type="caution">
    <text evidence="2">The sequence shown here is derived from an EMBL/GenBank/DDBJ whole genome shotgun (WGS) entry which is preliminary data.</text>
</comment>
<accession>A0ABQ8RYW2</accession>
<dbReference type="Gene3D" id="3.60.10.10">
    <property type="entry name" value="Endonuclease/exonuclease/phosphatase"/>
    <property type="match status" value="1"/>
</dbReference>
<evidence type="ECO:0000256" key="1">
    <source>
        <dbReference type="SAM" id="MobiDB-lite"/>
    </source>
</evidence>
<name>A0ABQ8RYW2_PERAM</name>
<protein>
    <submittedName>
        <fullName evidence="2">Uncharacterized protein</fullName>
    </submittedName>
</protein>
<dbReference type="Proteomes" id="UP001148838">
    <property type="component" value="Unassembled WGS sequence"/>
</dbReference>
<dbReference type="EMBL" id="JAJSOF020000039">
    <property type="protein sequence ID" value="KAJ4426941.1"/>
    <property type="molecule type" value="Genomic_DNA"/>
</dbReference>
<gene>
    <name evidence="2" type="ORF">ANN_26740</name>
</gene>
<organism evidence="2 3">
    <name type="scientific">Periplaneta americana</name>
    <name type="common">American cockroach</name>
    <name type="synonym">Blatta americana</name>
    <dbReference type="NCBI Taxonomy" id="6978"/>
    <lineage>
        <taxon>Eukaryota</taxon>
        <taxon>Metazoa</taxon>
        <taxon>Ecdysozoa</taxon>
        <taxon>Arthropoda</taxon>
        <taxon>Hexapoda</taxon>
        <taxon>Insecta</taxon>
        <taxon>Pterygota</taxon>
        <taxon>Neoptera</taxon>
        <taxon>Polyneoptera</taxon>
        <taxon>Dictyoptera</taxon>
        <taxon>Blattodea</taxon>
        <taxon>Blattoidea</taxon>
        <taxon>Blattidae</taxon>
        <taxon>Blattinae</taxon>
        <taxon>Periplaneta</taxon>
    </lineage>
</organism>
<sequence>MSPGSSTESYPAFARIGLRENPEKPPPGNLSRPGIEPGPPGFSARRADRYSTGVDSNVNILYLSQLPLYKERTQLSELVAEIPQCSNSSRSAIHDLVKKSGLQYPFLNKNRVQQRYVLTEDKLNEVGGPEDGKIEVVEFKDKFEKELGSQDTEAVPLESLHHYGQELAVEDAREAILHQNDELNLKQEDLVPKFMFQDRSKRKNLIIEVSPQARKIILAKKLKIGWHLCGGDDYIKEPYTINNKVAGIPKTYRTYSNGSERKRAAIIANNKEMDVILINQLSDEDCVVVEIRSQQDKIYAASVYCDITKDIGIDIRKIENIINHAQGDTLRTGGVGKKKAVATTTISHSKNKYQERLLLRRD</sequence>
<feature type="region of interest" description="Disordered" evidence="1">
    <location>
        <begin position="1"/>
        <end position="47"/>
    </location>
</feature>
<reference evidence="2 3" key="1">
    <citation type="journal article" date="2022" name="Allergy">
        <title>Genome assembly and annotation of Periplaneta americana reveal a comprehensive cockroach allergen profile.</title>
        <authorList>
            <person name="Wang L."/>
            <person name="Xiong Q."/>
            <person name="Saelim N."/>
            <person name="Wang L."/>
            <person name="Nong W."/>
            <person name="Wan A.T."/>
            <person name="Shi M."/>
            <person name="Liu X."/>
            <person name="Cao Q."/>
            <person name="Hui J.H.L."/>
            <person name="Sookrung N."/>
            <person name="Leung T.F."/>
            <person name="Tungtrongchitr A."/>
            <person name="Tsui S.K.W."/>
        </authorList>
    </citation>
    <scope>NUCLEOTIDE SEQUENCE [LARGE SCALE GENOMIC DNA]</scope>
    <source>
        <strain evidence="2">PWHHKU_190912</strain>
    </source>
</reference>
<evidence type="ECO:0000313" key="3">
    <source>
        <dbReference type="Proteomes" id="UP001148838"/>
    </source>
</evidence>
<evidence type="ECO:0000313" key="2">
    <source>
        <dbReference type="EMBL" id="KAJ4426941.1"/>
    </source>
</evidence>
<proteinExistence type="predicted"/>
<dbReference type="InterPro" id="IPR036691">
    <property type="entry name" value="Endo/exonu/phosph_ase_sf"/>
</dbReference>